<dbReference type="KEGG" id="ccot:CCAX7_32090"/>
<dbReference type="RefSeq" id="WP_119324305.1">
    <property type="nucleotide sequence ID" value="NZ_AP025739.1"/>
</dbReference>
<dbReference type="AlphaFoldDB" id="A0A402D479"/>
<dbReference type="SUPFAM" id="SSF51182">
    <property type="entry name" value="RmlC-like cupins"/>
    <property type="match status" value="1"/>
</dbReference>
<dbReference type="PANTHER" id="PTHR36440:SF1">
    <property type="entry name" value="PUTATIVE (AFU_ORTHOLOGUE AFUA_8G07350)-RELATED"/>
    <property type="match status" value="1"/>
</dbReference>
<dbReference type="OrthoDB" id="1423961at2"/>
<dbReference type="InterPro" id="IPR011051">
    <property type="entry name" value="RmlC_Cupin_sf"/>
</dbReference>
<accession>A0A402D479</accession>
<dbReference type="Proteomes" id="UP000287394">
    <property type="component" value="Chromosome"/>
</dbReference>
<dbReference type="Gene3D" id="2.60.120.10">
    <property type="entry name" value="Jelly Rolls"/>
    <property type="match status" value="1"/>
</dbReference>
<dbReference type="PANTHER" id="PTHR36440">
    <property type="entry name" value="PUTATIVE (AFU_ORTHOLOGUE AFUA_8G07350)-RELATED"/>
    <property type="match status" value="1"/>
</dbReference>
<evidence type="ECO:0000313" key="2">
    <source>
        <dbReference type="Proteomes" id="UP000287394"/>
    </source>
</evidence>
<evidence type="ECO:0000313" key="1">
    <source>
        <dbReference type="EMBL" id="BDI31158.1"/>
    </source>
</evidence>
<dbReference type="Pfam" id="PF07883">
    <property type="entry name" value="Cupin_2"/>
    <property type="match status" value="1"/>
</dbReference>
<keyword evidence="2" id="KW-1185">Reference proteome</keyword>
<organism evidence="1 2">
    <name type="scientific">Capsulimonas corticalis</name>
    <dbReference type="NCBI Taxonomy" id="2219043"/>
    <lineage>
        <taxon>Bacteria</taxon>
        <taxon>Bacillati</taxon>
        <taxon>Armatimonadota</taxon>
        <taxon>Armatimonadia</taxon>
        <taxon>Capsulimonadales</taxon>
        <taxon>Capsulimonadaceae</taxon>
        <taxon>Capsulimonas</taxon>
    </lineage>
</organism>
<sequence length="158" mass="16655">MASTLIETGAAARVPKLIELGAANTKNVFGVRVDILLTGDDTAGQFCSYECFVEPGDGPPPHVHSDDDETFYIAEGEFEVLVGDSVKTVRAGEIAHLPRGVAHTFKNIGAATGRLLGTATPAGHEHFFSDADQLTRSGNLTPQTAAEVCLRYGITLLG</sequence>
<protein>
    <submittedName>
        <fullName evidence="1">Cupin</fullName>
    </submittedName>
</protein>
<reference evidence="1 2" key="1">
    <citation type="journal article" date="2019" name="Int. J. Syst. Evol. Microbiol.">
        <title>Capsulimonas corticalis gen. nov., sp. nov., an aerobic capsulated bacterium, of a novel bacterial order, Capsulimonadales ord. nov., of the class Armatimonadia of the phylum Armatimonadetes.</title>
        <authorList>
            <person name="Li J."/>
            <person name="Kudo C."/>
            <person name="Tonouchi A."/>
        </authorList>
    </citation>
    <scope>NUCLEOTIDE SEQUENCE [LARGE SCALE GENOMIC DNA]</scope>
    <source>
        <strain evidence="1 2">AX-7</strain>
    </source>
</reference>
<dbReference type="EMBL" id="AP025739">
    <property type="protein sequence ID" value="BDI31158.1"/>
    <property type="molecule type" value="Genomic_DNA"/>
</dbReference>
<dbReference type="InterPro" id="IPR053146">
    <property type="entry name" value="QDO-like"/>
</dbReference>
<dbReference type="InterPro" id="IPR014710">
    <property type="entry name" value="RmlC-like_jellyroll"/>
</dbReference>
<proteinExistence type="predicted"/>
<gene>
    <name evidence="1" type="ORF">CCAX7_32090</name>
</gene>
<dbReference type="InterPro" id="IPR013096">
    <property type="entry name" value="Cupin_2"/>
</dbReference>
<name>A0A402D479_9BACT</name>